<name>A0ABY7X7P9_9BACL</name>
<reference evidence="10 11" key="1">
    <citation type="submission" date="2023-02" db="EMBL/GenBank/DDBJ databases">
        <title>A bacterium isolated from plastisphere.</title>
        <authorList>
            <person name="Sun Y."/>
        </authorList>
    </citation>
    <scope>NUCLEOTIDE SEQUENCE [LARGE SCALE GENOMIC DNA]</scope>
    <source>
        <strain evidence="11">a-1</strain>
    </source>
</reference>
<feature type="binding site" evidence="7">
    <location>
        <position position="60"/>
    </location>
    <ligand>
        <name>carbamoyl phosphate</name>
        <dbReference type="ChEBI" id="CHEBI:58228"/>
    </ligand>
</feature>
<feature type="binding site" evidence="7">
    <location>
        <position position="137"/>
    </location>
    <ligand>
        <name>carbamoyl phosphate</name>
        <dbReference type="ChEBI" id="CHEBI:58228"/>
    </ligand>
</feature>
<evidence type="ECO:0000313" key="10">
    <source>
        <dbReference type="EMBL" id="WDH76939.1"/>
    </source>
</evidence>
<dbReference type="EC" id="2.1.3.2" evidence="7"/>
<dbReference type="NCBIfam" id="NF002032">
    <property type="entry name" value="PRK00856.1"/>
    <property type="match status" value="1"/>
</dbReference>
<organism evidence="10 11">
    <name type="scientific">Exiguobacterium marinum</name>
    <dbReference type="NCBI Taxonomy" id="273528"/>
    <lineage>
        <taxon>Bacteria</taxon>
        <taxon>Bacillati</taxon>
        <taxon>Bacillota</taxon>
        <taxon>Bacilli</taxon>
        <taxon>Bacillales</taxon>
        <taxon>Bacillales Family XII. Incertae Sedis</taxon>
        <taxon>Exiguobacterium</taxon>
    </lineage>
</organism>
<feature type="domain" description="Aspartate/ornithine carbamoyltransferase Asp/Orn-binding" evidence="8">
    <location>
        <begin position="156"/>
        <end position="296"/>
    </location>
</feature>
<protein>
    <recommendedName>
        <fullName evidence="7">Aspartate carbamoyltransferase</fullName>
        <ecNumber evidence="7">2.1.3.2</ecNumber>
    </recommendedName>
    <alternativeName>
        <fullName evidence="7">Aspartate transcarbamylase</fullName>
        <shortName evidence="7">ATCase</shortName>
    </alternativeName>
</protein>
<feature type="binding site" evidence="7">
    <location>
        <position position="109"/>
    </location>
    <ligand>
        <name>carbamoyl phosphate</name>
        <dbReference type="ChEBI" id="CHEBI:58228"/>
    </ligand>
</feature>
<evidence type="ECO:0000256" key="3">
    <source>
        <dbReference type="ARBA" id="ARBA00022679"/>
    </source>
</evidence>
<comment type="similarity">
    <text evidence="2 7">Belongs to the aspartate/ornithine carbamoyltransferase superfamily. ATCase family.</text>
</comment>
<feature type="binding site" evidence="7">
    <location>
        <position position="262"/>
    </location>
    <ligand>
        <name>carbamoyl phosphate</name>
        <dbReference type="ChEBI" id="CHEBI:58228"/>
    </ligand>
</feature>
<evidence type="ECO:0000259" key="8">
    <source>
        <dbReference type="Pfam" id="PF00185"/>
    </source>
</evidence>
<dbReference type="Gene3D" id="3.40.50.1370">
    <property type="entry name" value="Aspartate/ornithine carbamoyltransferase"/>
    <property type="match status" value="2"/>
</dbReference>
<comment type="subunit">
    <text evidence="7">Heterododecamer (2C3:3R2) of six catalytic PyrB chains organized as two trimers (C3), and six regulatory PyrI chains organized as three dimers (R2).</text>
</comment>
<proteinExistence type="inferred from homology"/>
<evidence type="ECO:0000256" key="2">
    <source>
        <dbReference type="ARBA" id="ARBA00008896"/>
    </source>
</evidence>
<dbReference type="PRINTS" id="PR00101">
    <property type="entry name" value="ATCASE"/>
</dbReference>
<dbReference type="NCBIfam" id="TIGR00670">
    <property type="entry name" value="asp_carb_tr"/>
    <property type="match status" value="1"/>
</dbReference>
<evidence type="ECO:0000256" key="6">
    <source>
        <dbReference type="ARBA" id="ARBA00048859"/>
    </source>
</evidence>
<keyword evidence="11" id="KW-1185">Reference proteome</keyword>
<comment type="catalytic activity">
    <reaction evidence="6 7">
        <text>carbamoyl phosphate + L-aspartate = N-carbamoyl-L-aspartate + phosphate + H(+)</text>
        <dbReference type="Rhea" id="RHEA:20013"/>
        <dbReference type="ChEBI" id="CHEBI:15378"/>
        <dbReference type="ChEBI" id="CHEBI:29991"/>
        <dbReference type="ChEBI" id="CHEBI:32814"/>
        <dbReference type="ChEBI" id="CHEBI:43474"/>
        <dbReference type="ChEBI" id="CHEBI:58228"/>
        <dbReference type="EC" id="2.1.3.2"/>
    </reaction>
</comment>
<dbReference type="InterPro" id="IPR002082">
    <property type="entry name" value="Asp_carbamoyltransf"/>
</dbReference>
<feature type="binding site" evidence="7">
    <location>
        <position position="87"/>
    </location>
    <ligand>
        <name>L-aspartate</name>
        <dbReference type="ChEBI" id="CHEBI:29991"/>
    </ligand>
</feature>
<accession>A0ABY7X7P9</accession>
<dbReference type="EMBL" id="CP118099">
    <property type="protein sequence ID" value="WDH76939.1"/>
    <property type="molecule type" value="Genomic_DNA"/>
</dbReference>
<dbReference type="PRINTS" id="PR00100">
    <property type="entry name" value="AOTCASE"/>
</dbReference>
<dbReference type="Pfam" id="PF00185">
    <property type="entry name" value="OTCace"/>
    <property type="match status" value="1"/>
</dbReference>
<evidence type="ECO:0000256" key="4">
    <source>
        <dbReference type="ARBA" id="ARBA00022975"/>
    </source>
</evidence>
<feature type="binding site" evidence="7">
    <location>
        <position position="140"/>
    </location>
    <ligand>
        <name>carbamoyl phosphate</name>
        <dbReference type="ChEBI" id="CHEBI:58228"/>
    </ligand>
</feature>
<dbReference type="RefSeq" id="WP_274357443.1">
    <property type="nucleotide sequence ID" value="NZ_CP118099.1"/>
</dbReference>
<evidence type="ECO:0000256" key="7">
    <source>
        <dbReference type="HAMAP-Rule" id="MF_00001"/>
    </source>
</evidence>
<feature type="binding site" evidence="7">
    <location>
        <position position="261"/>
    </location>
    <ligand>
        <name>carbamoyl phosphate</name>
        <dbReference type="ChEBI" id="CHEBI:58228"/>
    </ligand>
</feature>
<dbReference type="SUPFAM" id="SSF53671">
    <property type="entry name" value="Aspartate/ornithine carbamoyltransferase"/>
    <property type="match status" value="1"/>
</dbReference>
<dbReference type="Pfam" id="PF02729">
    <property type="entry name" value="OTCace_N"/>
    <property type="match status" value="1"/>
</dbReference>
<evidence type="ECO:0000256" key="5">
    <source>
        <dbReference type="ARBA" id="ARBA00043884"/>
    </source>
</evidence>
<evidence type="ECO:0000256" key="1">
    <source>
        <dbReference type="ARBA" id="ARBA00004852"/>
    </source>
</evidence>
<comment type="pathway">
    <text evidence="1 7">Pyrimidine metabolism; UMP biosynthesis via de novo pathway; (S)-dihydroorotate from bicarbonate: step 2/3.</text>
</comment>
<dbReference type="InterPro" id="IPR006130">
    <property type="entry name" value="Asp/Orn_carbamoylTrfase"/>
</dbReference>
<evidence type="ECO:0000313" key="11">
    <source>
        <dbReference type="Proteomes" id="UP001213680"/>
    </source>
</evidence>
<feature type="binding site" evidence="7">
    <location>
        <position position="59"/>
    </location>
    <ligand>
        <name>carbamoyl phosphate</name>
        <dbReference type="ChEBI" id="CHEBI:58228"/>
    </ligand>
</feature>
<keyword evidence="3 7" id="KW-0808">Transferase</keyword>
<dbReference type="PANTHER" id="PTHR45753:SF6">
    <property type="entry name" value="ASPARTATE CARBAMOYLTRANSFERASE"/>
    <property type="match status" value="1"/>
</dbReference>
<feature type="domain" description="Aspartate/ornithine carbamoyltransferase carbamoyl-P binding" evidence="9">
    <location>
        <begin position="12"/>
        <end position="150"/>
    </location>
</feature>
<keyword evidence="4 7" id="KW-0665">Pyrimidine biosynthesis</keyword>
<dbReference type="PANTHER" id="PTHR45753">
    <property type="entry name" value="ORNITHINE CARBAMOYLTRANSFERASE, MITOCHONDRIAL"/>
    <property type="match status" value="1"/>
</dbReference>
<dbReference type="InterPro" id="IPR006131">
    <property type="entry name" value="Asp_carbamoyltransf_Asp/Orn-bd"/>
</dbReference>
<feature type="binding site" evidence="7">
    <location>
        <position position="220"/>
    </location>
    <ligand>
        <name>L-aspartate</name>
        <dbReference type="ChEBI" id="CHEBI:29991"/>
    </ligand>
</feature>
<dbReference type="PROSITE" id="PS00097">
    <property type="entry name" value="CARBAMOYLTRANSFERASE"/>
    <property type="match status" value="1"/>
</dbReference>
<dbReference type="InterPro" id="IPR036901">
    <property type="entry name" value="Asp/Orn_carbamoylTrfase_sf"/>
</dbReference>
<dbReference type="GO" id="GO:0004070">
    <property type="term" value="F:aspartate carbamoyltransferase activity"/>
    <property type="evidence" value="ECO:0007669"/>
    <property type="project" value="UniProtKB-EC"/>
</dbReference>
<feature type="binding site" evidence="7">
    <location>
        <position position="170"/>
    </location>
    <ligand>
        <name>L-aspartate</name>
        <dbReference type="ChEBI" id="CHEBI:29991"/>
    </ligand>
</feature>
<sequence>MNTMQTNVKPVKHFVSLDTLSLDEIMGMIEESLRYKQGDLPPLFDGKTVANLFFENSTRTKNSFQMAERHLNMQEIPFDVTTSSVTKGETLYDTCKTLEAIGVDALVIRHPEAGYYHELVEKLNIPVLNGGDGSGEHPSQSLLDLVTIFEEFRTFQGLNVAICGDLVHSRVARSNASVLKRLGANVVGCSPASWWDDSMGLERKELDDVLGESDVIMLLRVQHERHIMGDIFSKEEYHTRYGLTVERIERMKEGAIIMHPAPVNRDVEIAGCLIEHERSRIFPQMKNGVYARMSILNRALGGQQ</sequence>
<gene>
    <name evidence="7" type="primary">pyrB</name>
    <name evidence="10" type="ORF">PTI97_05335</name>
</gene>
<comment type="function">
    <text evidence="5 7">Catalyzes the condensation of carbamoyl phosphate and aspartate to form carbamoyl aspartate and inorganic phosphate, the committed step in the de novo pyrimidine nucleotide biosynthesis pathway.</text>
</comment>
<evidence type="ECO:0000259" key="9">
    <source>
        <dbReference type="Pfam" id="PF02729"/>
    </source>
</evidence>
<dbReference type="InterPro" id="IPR006132">
    <property type="entry name" value="Asp/Orn_carbamoyltranf_P-bd"/>
</dbReference>
<dbReference type="HAMAP" id="MF_00001">
    <property type="entry name" value="Asp_carb_tr"/>
    <property type="match status" value="1"/>
</dbReference>
<dbReference type="Proteomes" id="UP001213680">
    <property type="component" value="Chromosome"/>
</dbReference>